<comment type="subcellular location">
    <subcellularLocation>
        <location evidence="1">Nucleus</location>
    </subcellularLocation>
</comment>
<feature type="compositionally biased region" description="Basic and acidic residues" evidence="11">
    <location>
        <begin position="38"/>
        <end position="51"/>
    </location>
</feature>
<evidence type="ECO:0000256" key="2">
    <source>
        <dbReference type="ARBA" id="ARBA00011738"/>
    </source>
</evidence>
<dbReference type="EMBL" id="JAMFTS010000002">
    <property type="protein sequence ID" value="KAJ4793817.1"/>
    <property type="molecule type" value="Genomic_DNA"/>
</dbReference>
<protein>
    <submittedName>
        <fullName evidence="13">Zinc finger BED domain-containing protein DAYSLEEPER</fullName>
    </submittedName>
</protein>
<evidence type="ECO:0000256" key="8">
    <source>
        <dbReference type="ARBA" id="ARBA00023163"/>
    </source>
</evidence>
<keyword evidence="9" id="KW-0539">Nucleus</keyword>
<dbReference type="InterPro" id="IPR012337">
    <property type="entry name" value="RNaseH-like_sf"/>
</dbReference>
<dbReference type="InterPro" id="IPR008906">
    <property type="entry name" value="HATC_C_dom"/>
</dbReference>
<keyword evidence="5" id="KW-0862">Zinc</keyword>
<keyword evidence="4 10" id="KW-0863">Zinc-finger</keyword>
<dbReference type="SUPFAM" id="SSF53098">
    <property type="entry name" value="Ribonuclease H-like"/>
    <property type="match status" value="1"/>
</dbReference>
<feature type="region of interest" description="Disordered" evidence="11">
    <location>
        <begin position="21"/>
        <end position="51"/>
    </location>
</feature>
<evidence type="ECO:0000313" key="14">
    <source>
        <dbReference type="Proteomes" id="UP001140206"/>
    </source>
</evidence>
<comment type="subunit">
    <text evidence="2">Homodimer.</text>
</comment>
<dbReference type="PROSITE" id="PS50808">
    <property type="entry name" value="ZF_BED"/>
    <property type="match status" value="1"/>
</dbReference>
<evidence type="ECO:0000313" key="13">
    <source>
        <dbReference type="EMBL" id="KAJ4793817.1"/>
    </source>
</evidence>
<dbReference type="SUPFAM" id="SSF57667">
    <property type="entry name" value="beta-beta-alpha zinc fingers"/>
    <property type="match status" value="1"/>
</dbReference>
<name>A0AAV8FU50_9POAL</name>
<evidence type="ECO:0000256" key="5">
    <source>
        <dbReference type="ARBA" id="ARBA00022833"/>
    </source>
</evidence>
<evidence type="ECO:0000256" key="6">
    <source>
        <dbReference type="ARBA" id="ARBA00023015"/>
    </source>
</evidence>
<dbReference type="InterPro" id="IPR036236">
    <property type="entry name" value="Znf_C2H2_sf"/>
</dbReference>
<reference evidence="13" key="1">
    <citation type="submission" date="2022-08" db="EMBL/GenBank/DDBJ databases">
        <authorList>
            <person name="Marques A."/>
        </authorList>
    </citation>
    <scope>NUCLEOTIDE SEQUENCE</scope>
    <source>
        <strain evidence="13">RhyPub2mFocal</strain>
        <tissue evidence="13">Leaves</tissue>
    </source>
</reference>
<dbReference type="InterPro" id="IPR052035">
    <property type="entry name" value="ZnF_BED_domain_contain"/>
</dbReference>
<dbReference type="AlphaFoldDB" id="A0AAV8FU50"/>
<keyword evidence="6" id="KW-0805">Transcription regulation</keyword>
<dbReference type="PANTHER" id="PTHR46481">
    <property type="entry name" value="ZINC FINGER BED DOMAIN-CONTAINING PROTEIN 4"/>
    <property type="match status" value="1"/>
</dbReference>
<dbReference type="Pfam" id="PF05699">
    <property type="entry name" value="Dimer_Tnp_hAT"/>
    <property type="match status" value="1"/>
</dbReference>
<accession>A0AAV8FU50</accession>
<keyword evidence="3" id="KW-0479">Metal-binding</keyword>
<evidence type="ECO:0000256" key="7">
    <source>
        <dbReference type="ARBA" id="ARBA00023125"/>
    </source>
</evidence>
<dbReference type="PANTHER" id="PTHR46481:SF6">
    <property type="entry name" value="ZINC FINGER BED DOMAIN-CONTAINING PROTEIN RICESLEEPER 2-LIKE"/>
    <property type="match status" value="1"/>
</dbReference>
<evidence type="ECO:0000256" key="9">
    <source>
        <dbReference type="ARBA" id="ARBA00023242"/>
    </source>
</evidence>
<evidence type="ECO:0000259" key="12">
    <source>
        <dbReference type="PROSITE" id="PS50808"/>
    </source>
</evidence>
<dbReference type="Pfam" id="PF02892">
    <property type="entry name" value="zf-BED"/>
    <property type="match status" value="1"/>
</dbReference>
<dbReference type="Pfam" id="PF14372">
    <property type="entry name" value="hAT-like_RNase-H"/>
    <property type="match status" value="1"/>
</dbReference>
<dbReference type="GO" id="GO:0003677">
    <property type="term" value="F:DNA binding"/>
    <property type="evidence" value="ECO:0007669"/>
    <property type="project" value="UniProtKB-KW"/>
</dbReference>
<sequence>MAESAVSNIATADAPVSIAQSAANNEKKEEIEIEDSADSEHKSAGEAAPKEILKPGRKRKSPVWNYFKEVVIKGEKKVQCIYCRKAYKASDTGATTTLKRHLKDCPYMKIASGNTKGMITFPKVEKPEEVNLTFMPGYDPMKAREIIAYMILAHELPYSIVDYSWFTTYSQYLCPIYQKVSRNTIKADCLKVYEAEKEKLKKIFKKVDLISLTSDCWTSNQTIGYMCVTAHYIDEEWHMQKRIISFNELSPPHTGETISDAIMECLKKWGIENKIGTIILDNASNNDRAAGLLRLSFEARGKLHFQGFFFHVRCCAHILNLVVQDGLDQIENCLFKVREGMKYLKKGTARLIKFGEVATQSGITTRRSLCTDVKTRWNSTHRMLESVIHYKKAFEGYALRDSNFGWLLNDIEWANAEKVCKLLEVFSVATDLFSGTLYPTSNLFLMEIFKVKKMICEAYLSSDCFTSDMSVPMFEKFEKYWGEVSILVAMASILDPRFKKMSVEFCFERLYPISEFKGHVENVIAKLRALFEMYAMANVAAGSSTNTAASSSNVAASSSRIVANSSVDDDFMCFVQSKCSDDPPRSDLDMYLQEPVFTSNRNEHFDVLSWWKVNSVKYPVLSKLARDGLSIPITTVASESAFSAGGRVLDDYRSSLSKDNVEVLVCGGDWVRANSKYQPITVKEATKDEEDLQFEISMGTTNKN</sequence>
<evidence type="ECO:0000256" key="11">
    <source>
        <dbReference type="SAM" id="MobiDB-lite"/>
    </source>
</evidence>
<evidence type="ECO:0000256" key="4">
    <source>
        <dbReference type="ARBA" id="ARBA00022771"/>
    </source>
</evidence>
<comment type="caution">
    <text evidence="13">The sequence shown here is derived from an EMBL/GenBank/DDBJ whole genome shotgun (WGS) entry which is preliminary data.</text>
</comment>
<keyword evidence="7" id="KW-0238">DNA-binding</keyword>
<dbReference type="InterPro" id="IPR003656">
    <property type="entry name" value="Znf_BED"/>
</dbReference>
<evidence type="ECO:0000256" key="10">
    <source>
        <dbReference type="PROSITE-ProRule" id="PRU00027"/>
    </source>
</evidence>
<keyword evidence="8" id="KW-0804">Transcription</keyword>
<evidence type="ECO:0000256" key="1">
    <source>
        <dbReference type="ARBA" id="ARBA00004123"/>
    </source>
</evidence>
<dbReference type="SMART" id="SM00614">
    <property type="entry name" value="ZnF_BED"/>
    <property type="match status" value="1"/>
</dbReference>
<proteinExistence type="predicted"/>
<dbReference type="InterPro" id="IPR025525">
    <property type="entry name" value="hAT-like_transposase_RNase-H"/>
</dbReference>
<organism evidence="13 14">
    <name type="scientific">Rhynchospora pubera</name>
    <dbReference type="NCBI Taxonomy" id="906938"/>
    <lineage>
        <taxon>Eukaryota</taxon>
        <taxon>Viridiplantae</taxon>
        <taxon>Streptophyta</taxon>
        <taxon>Embryophyta</taxon>
        <taxon>Tracheophyta</taxon>
        <taxon>Spermatophyta</taxon>
        <taxon>Magnoliopsida</taxon>
        <taxon>Liliopsida</taxon>
        <taxon>Poales</taxon>
        <taxon>Cyperaceae</taxon>
        <taxon>Cyperoideae</taxon>
        <taxon>Rhynchosporeae</taxon>
        <taxon>Rhynchospora</taxon>
    </lineage>
</organism>
<evidence type="ECO:0000256" key="3">
    <source>
        <dbReference type="ARBA" id="ARBA00022723"/>
    </source>
</evidence>
<dbReference type="GO" id="GO:0008270">
    <property type="term" value="F:zinc ion binding"/>
    <property type="evidence" value="ECO:0007669"/>
    <property type="project" value="UniProtKB-KW"/>
</dbReference>
<feature type="domain" description="BED-type" evidence="12">
    <location>
        <begin position="58"/>
        <end position="104"/>
    </location>
</feature>
<gene>
    <name evidence="13" type="ORF">LUZ62_045063</name>
</gene>
<dbReference type="GO" id="GO:0005634">
    <property type="term" value="C:nucleus"/>
    <property type="evidence" value="ECO:0007669"/>
    <property type="project" value="UniProtKB-SubCell"/>
</dbReference>
<keyword evidence="14" id="KW-1185">Reference proteome</keyword>
<dbReference type="Proteomes" id="UP001140206">
    <property type="component" value="Chromosome 2"/>
</dbReference>
<dbReference type="GO" id="GO:0046983">
    <property type="term" value="F:protein dimerization activity"/>
    <property type="evidence" value="ECO:0007669"/>
    <property type="project" value="InterPro"/>
</dbReference>